<dbReference type="EMBL" id="VLNR01000030">
    <property type="protein sequence ID" value="TSE07724.1"/>
    <property type="molecule type" value="Genomic_DNA"/>
</dbReference>
<reference evidence="2 3" key="1">
    <citation type="submission" date="2019-07" db="EMBL/GenBank/DDBJ databases">
        <title>The draft genome sequence of Aquimarina algiphila M91.</title>
        <authorList>
            <person name="Meng X."/>
        </authorList>
    </citation>
    <scope>NUCLEOTIDE SEQUENCE [LARGE SCALE GENOMIC DNA]</scope>
    <source>
        <strain evidence="2 3">M91</strain>
    </source>
</reference>
<proteinExistence type="predicted"/>
<name>A0A554VIR5_9FLAO</name>
<dbReference type="Proteomes" id="UP000318833">
    <property type="component" value="Unassembled WGS sequence"/>
</dbReference>
<evidence type="ECO:0000313" key="2">
    <source>
        <dbReference type="EMBL" id="TSE07724.1"/>
    </source>
</evidence>
<comment type="caution">
    <text evidence="2">The sequence shown here is derived from an EMBL/GenBank/DDBJ whole genome shotgun (WGS) entry which is preliminary data.</text>
</comment>
<evidence type="ECO:0000313" key="3">
    <source>
        <dbReference type="Proteomes" id="UP000318833"/>
    </source>
</evidence>
<dbReference type="Pfam" id="PF12728">
    <property type="entry name" value="HTH_17"/>
    <property type="match status" value="1"/>
</dbReference>
<evidence type="ECO:0000259" key="1">
    <source>
        <dbReference type="Pfam" id="PF12728"/>
    </source>
</evidence>
<keyword evidence="3" id="KW-1185">Reference proteome</keyword>
<dbReference type="InterPro" id="IPR041657">
    <property type="entry name" value="HTH_17"/>
</dbReference>
<sequence length="91" mass="10606">MDKFQIQLDRIEKLLLLNKNILNFQEACLYTGIKESYMYKLTSGNVIPHSKPNGKLIFFEKTDIDSWCLKNKTLPEEAYEAEALKYVLSKS</sequence>
<accession>A0A554VIR5</accession>
<dbReference type="AlphaFoldDB" id="A0A554VIR5"/>
<protein>
    <submittedName>
        <fullName evidence="2">Helix-turn-helix domain-containing protein</fullName>
    </submittedName>
</protein>
<feature type="domain" description="Helix-turn-helix" evidence="1">
    <location>
        <begin position="22"/>
        <end position="67"/>
    </location>
</feature>
<dbReference type="OrthoDB" id="597977at2"/>
<gene>
    <name evidence="2" type="ORF">FOF46_14950</name>
</gene>
<organism evidence="2 3">
    <name type="scientific">Aquimarina algiphila</name>
    <dbReference type="NCBI Taxonomy" id="2047982"/>
    <lineage>
        <taxon>Bacteria</taxon>
        <taxon>Pseudomonadati</taxon>
        <taxon>Bacteroidota</taxon>
        <taxon>Flavobacteriia</taxon>
        <taxon>Flavobacteriales</taxon>
        <taxon>Flavobacteriaceae</taxon>
        <taxon>Aquimarina</taxon>
    </lineage>
</organism>
<dbReference type="RefSeq" id="WP_143917012.1">
    <property type="nucleotide sequence ID" value="NZ_CANMIK010000035.1"/>
</dbReference>